<dbReference type="KEGG" id="spaa:SPAPADRAFT_150671"/>
<dbReference type="GO" id="GO:0051726">
    <property type="term" value="P:regulation of cell cycle"/>
    <property type="evidence" value="ECO:0007669"/>
    <property type="project" value="TreeGrafter"/>
</dbReference>
<sequence length="1006" mass="115712">MPGSSRDLSKSLDQIFSEWSDDNSSPEQPAYTELFSVISQYLDKHNTLASLRQQSVNDELFRVYDKYIMPLQSLPRECMFLDVLTALSPVLSSKEISLWVKSYLKPAVDSAGYDSMFVEKARQFIKKVCHGEETDDSDLESVRDDIGKVVIDQILSINLSDDILEEALELKVSDADKDSQSYQERLRFIKSNCNHILQNYGVSKTKRYCELLNDHITIPSQRLETLLLLSSLVNSKTLAVPDIINMPVFPNVLKCAMFDFSETVIHTALTILTMLIPQVSTSMSYYLPDLFMIYIRITTWEEFNSIPNRFQLLSEYLNELKIDWDILVDNEETSLTFNYPHFYVLLYGLFPFNFCKLSQAPYTYLKLNKPSILTLKYLNKLEDIIELPTSLDLHIRKMTKSILQTFLMHPKFLNFDTSTLEQELEHPTSWIEGEITHEEIALACFSLNPDVMINLDSSSIYGRMLQRSLTSSQILCDLDSRISRGSSIDGLKESKYLQMKAFHNLNRKMSIIPTNLVINNKQPTHDVEKEDGVQFKEVKYETENTEDSIDSLDGSSRSPGDPLQELFHTHEKLYAPINKNHNLENDGLRRKSSSLINVRHELRLSRPTSSPTTTLETSSVFKESASTNGSNNDTLTSLPHTKSDGNMIDFYQRELLLFKNELEFSSYMKHLNKYNYMKLKLNKSGDSKTIEMENNEKKIDDLKESFEELNGILTSTKQSLSQAITEHEKERDQLITRLNEVQTDKEELVRKYETTMREHKLESQTLKELVDDIIPQKDFEIVSLQMKIKNLEQMSRELEDKLGRVGTNNNLQELEKKIGNQNEIINKLKSEMSLVTEKHNQVVNELSRSSEAYDSIIRKYEHKLASSKLNLNENLNSFTSQYERKIQELTTTILKYEHLLEEKNGKILQLSSSKPISIPSYGRKSSYNDFEQHTDRSHSSSESSSPPHTSAPIAIHHPHPPAPIHYQTQPQAIRNNSTISNASSSSQQVPIMRGRGGYQKRSKKLM</sequence>
<evidence type="ECO:0000313" key="4">
    <source>
        <dbReference type="Proteomes" id="UP000000709"/>
    </source>
</evidence>
<dbReference type="AlphaFoldDB" id="G3AL25"/>
<dbReference type="InterPro" id="IPR007483">
    <property type="entry name" value="Hamartin"/>
</dbReference>
<feature type="coiled-coil region" evidence="1">
    <location>
        <begin position="692"/>
        <end position="831"/>
    </location>
</feature>
<dbReference type="OMA" id="SKFCQSP"/>
<dbReference type="GO" id="GO:0032007">
    <property type="term" value="P:negative regulation of TOR signaling"/>
    <property type="evidence" value="ECO:0007669"/>
    <property type="project" value="TreeGrafter"/>
</dbReference>
<feature type="compositionally biased region" description="Low complexity" evidence="2">
    <location>
        <begin position="940"/>
        <end position="955"/>
    </location>
</feature>
<reference evidence="3 4" key="1">
    <citation type="journal article" date="2011" name="Proc. Natl. Acad. Sci. U.S.A.">
        <title>Comparative genomics of xylose-fermenting fungi for enhanced biofuel production.</title>
        <authorList>
            <person name="Wohlbach D.J."/>
            <person name="Kuo A."/>
            <person name="Sato T.K."/>
            <person name="Potts K.M."/>
            <person name="Salamov A.A."/>
            <person name="LaButti K.M."/>
            <person name="Sun H."/>
            <person name="Clum A."/>
            <person name="Pangilinan J.L."/>
            <person name="Lindquist E.A."/>
            <person name="Lucas S."/>
            <person name="Lapidus A."/>
            <person name="Jin M."/>
            <person name="Gunawan C."/>
            <person name="Balan V."/>
            <person name="Dale B.E."/>
            <person name="Jeffries T.W."/>
            <person name="Zinkel R."/>
            <person name="Barry K.W."/>
            <person name="Grigoriev I.V."/>
            <person name="Gasch A.P."/>
        </authorList>
    </citation>
    <scope>NUCLEOTIDE SEQUENCE [LARGE SCALE GENOMIC DNA]</scope>
    <source>
        <strain evidence="4">NRRL Y-27907 / 11-Y1</strain>
    </source>
</reference>
<dbReference type="RefSeq" id="XP_007374583.1">
    <property type="nucleotide sequence ID" value="XM_007374521.1"/>
</dbReference>
<evidence type="ECO:0000256" key="1">
    <source>
        <dbReference type="SAM" id="Coils"/>
    </source>
</evidence>
<evidence type="ECO:0000313" key="3">
    <source>
        <dbReference type="EMBL" id="EGW33068.1"/>
    </source>
</evidence>
<protein>
    <submittedName>
        <fullName evidence="3">Uncharacterized protein</fullName>
    </submittedName>
</protein>
<dbReference type="GO" id="GO:0033596">
    <property type="term" value="C:TSC1-TSC2 complex"/>
    <property type="evidence" value="ECO:0007669"/>
    <property type="project" value="TreeGrafter"/>
</dbReference>
<accession>G3AL25</accession>
<dbReference type="OrthoDB" id="6022054at2759"/>
<feature type="compositionally biased region" description="Low complexity" evidence="2">
    <location>
        <begin position="605"/>
        <end position="619"/>
    </location>
</feature>
<dbReference type="GeneID" id="18870874"/>
<dbReference type="PANTHER" id="PTHR15154:SF2">
    <property type="entry name" value="HAMARTIN"/>
    <property type="match status" value="1"/>
</dbReference>
<feature type="compositionally biased region" description="Basic and acidic residues" evidence="2">
    <location>
        <begin position="930"/>
        <end position="939"/>
    </location>
</feature>
<dbReference type="EMBL" id="GL996501">
    <property type="protein sequence ID" value="EGW33068.1"/>
    <property type="molecule type" value="Genomic_DNA"/>
</dbReference>
<dbReference type="HOGENOM" id="CLU_298626_0_0_1"/>
<dbReference type="Pfam" id="PF04388">
    <property type="entry name" value="Hamartin"/>
    <property type="match status" value="1"/>
</dbReference>
<feature type="region of interest" description="Disordered" evidence="2">
    <location>
        <begin position="540"/>
        <end position="563"/>
    </location>
</feature>
<proteinExistence type="predicted"/>
<feature type="region of interest" description="Disordered" evidence="2">
    <location>
        <begin position="600"/>
        <end position="643"/>
    </location>
</feature>
<feature type="region of interest" description="Disordered" evidence="2">
    <location>
        <begin position="978"/>
        <end position="1006"/>
    </location>
</feature>
<dbReference type="Proteomes" id="UP000000709">
    <property type="component" value="Unassembled WGS sequence"/>
</dbReference>
<organism evidence="4">
    <name type="scientific">Spathaspora passalidarum (strain NRRL Y-27907 / 11-Y1)</name>
    <dbReference type="NCBI Taxonomy" id="619300"/>
    <lineage>
        <taxon>Eukaryota</taxon>
        <taxon>Fungi</taxon>
        <taxon>Dikarya</taxon>
        <taxon>Ascomycota</taxon>
        <taxon>Saccharomycotina</taxon>
        <taxon>Pichiomycetes</taxon>
        <taxon>Debaryomycetaceae</taxon>
        <taxon>Spathaspora</taxon>
    </lineage>
</organism>
<dbReference type="eggNOG" id="ENOG502R01W">
    <property type="taxonomic scope" value="Eukaryota"/>
</dbReference>
<name>G3AL25_SPAPN</name>
<keyword evidence="4" id="KW-1185">Reference proteome</keyword>
<gene>
    <name evidence="3" type="ORF">SPAPADRAFT_150671</name>
</gene>
<feature type="compositionally biased region" description="Polar residues" evidence="2">
    <location>
        <begin position="620"/>
        <end position="640"/>
    </location>
</feature>
<dbReference type="STRING" id="619300.G3AL25"/>
<dbReference type="PANTHER" id="PTHR15154">
    <property type="entry name" value="HAMARTIN"/>
    <property type="match status" value="1"/>
</dbReference>
<dbReference type="InParanoid" id="G3AL25"/>
<evidence type="ECO:0000256" key="2">
    <source>
        <dbReference type="SAM" id="MobiDB-lite"/>
    </source>
</evidence>
<feature type="region of interest" description="Disordered" evidence="2">
    <location>
        <begin position="921"/>
        <end position="966"/>
    </location>
</feature>
<keyword evidence="1" id="KW-0175">Coiled coil</keyword>